<dbReference type="InterPro" id="IPR058923">
    <property type="entry name" value="RCC1-like_dom"/>
</dbReference>
<dbReference type="PRINTS" id="PR00633">
    <property type="entry name" value="RCCNDNSATION"/>
</dbReference>
<evidence type="ECO:0000256" key="3">
    <source>
        <dbReference type="SAM" id="Coils"/>
    </source>
</evidence>
<dbReference type="InterPro" id="IPR000408">
    <property type="entry name" value="Reg_chr_condens"/>
</dbReference>
<feature type="repeat" description="RCC1" evidence="2">
    <location>
        <begin position="422"/>
        <end position="479"/>
    </location>
</feature>
<gene>
    <name evidence="5" type="ORF">AB1Y20_016572</name>
</gene>
<name>A0AB34IDR3_PRYPA</name>
<feature type="repeat" description="RCC1" evidence="2">
    <location>
        <begin position="185"/>
        <end position="236"/>
    </location>
</feature>
<keyword evidence="6" id="KW-1185">Reference proteome</keyword>
<feature type="repeat" description="RCC1" evidence="2">
    <location>
        <begin position="370"/>
        <end position="421"/>
    </location>
</feature>
<dbReference type="PANTHER" id="PTHR22870:SF155">
    <property type="entry name" value="E3 UBIQUITIN-PROTEIN LIGASE HERC1-RELATED"/>
    <property type="match status" value="1"/>
</dbReference>
<dbReference type="SUPFAM" id="SSF50985">
    <property type="entry name" value="RCC1/BLIP-II"/>
    <property type="match status" value="2"/>
</dbReference>
<evidence type="ECO:0000313" key="5">
    <source>
        <dbReference type="EMBL" id="KAL1495709.1"/>
    </source>
</evidence>
<reference evidence="5 6" key="1">
    <citation type="journal article" date="2024" name="Science">
        <title>Giant polyketide synthase enzymes in the biosynthesis of giant marine polyether toxins.</title>
        <authorList>
            <person name="Fallon T.R."/>
            <person name="Shende V.V."/>
            <person name="Wierzbicki I.H."/>
            <person name="Pendleton A.L."/>
            <person name="Watervoot N.F."/>
            <person name="Auber R.P."/>
            <person name="Gonzalez D.J."/>
            <person name="Wisecaver J.H."/>
            <person name="Moore B.S."/>
        </authorList>
    </citation>
    <scope>NUCLEOTIDE SEQUENCE [LARGE SCALE GENOMIC DNA]</scope>
    <source>
        <strain evidence="5 6">12B1</strain>
    </source>
</reference>
<dbReference type="Proteomes" id="UP001515480">
    <property type="component" value="Unassembled WGS sequence"/>
</dbReference>
<dbReference type="EMBL" id="JBGBPQ010000031">
    <property type="protein sequence ID" value="KAL1495709.1"/>
    <property type="molecule type" value="Genomic_DNA"/>
</dbReference>
<dbReference type="PROSITE" id="PS00626">
    <property type="entry name" value="RCC1_2"/>
    <property type="match status" value="4"/>
</dbReference>
<dbReference type="InterPro" id="IPR051210">
    <property type="entry name" value="Ub_ligase/GEF_domain"/>
</dbReference>
<dbReference type="Gene3D" id="2.130.10.30">
    <property type="entry name" value="Regulator of chromosome condensation 1/beta-lactamase-inhibitor protein II"/>
    <property type="match status" value="2"/>
</dbReference>
<evidence type="ECO:0000256" key="2">
    <source>
        <dbReference type="PROSITE-ProRule" id="PRU00235"/>
    </source>
</evidence>
<feature type="coiled-coil region" evidence="3">
    <location>
        <begin position="699"/>
        <end position="733"/>
    </location>
</feature>
<organism evidence="5 6">
    <name type="scientific">Prymnesium parvum</name>
    <name type="common">Toxic golden alga</name>
    <dbReference type="NCBI Taxonomy" id="97485"/>
    <lineage>
        <taxon>Eukaryota</taxon>
        <taxon>Haptista</taxon>
        <taxon>Haptophyta</taxon>
        <taxon>Prymnesiophyceae</taxon>
        <taxon>Prymnesiales</taxon>
        <taxon>Prymnesiaceae</taxon>
        <taxon>Prymnesium</taxon>
    </lineage>
</organism>
<dbReference type="AlphaFoldDB" id="A0AB34IDR3"/>
<evidence type="ECO:0000259" key="4">
    <source>
        <dbReference type="Pfam" id="PF25390"/>
    </source>
</evidence>
<feature type="repeat" description="RCC1" evidence="2">
    <location>
        <begin position="82"/>
        <end position="133"/>
    </location>
</feature>
<protein>
    <recommendedName>
        <fullName evidence="4">RCC1-like domain-containing protein</fullName>
    </recommendedName>
</protein>
<feature type="coiled-coil region" evidence="3">
    <location>
        <begin position="251"/>
        <end position="334"/>
    </location>
</feature>
<dbReference type="PANTHER" id="PTHR22870">
    <property type="entry name" value="REGULATOR OF CHROMOSOME CONDENSATION"/>
    <property type="match status" value="1"/>
</dbReference>
<feature type="repeat" description="RCC1" evidence="2">
    <location>
        <begin position="134"/>
        <end position="184"/>
    </location>
</feature>
<dbReference type="InterPro" id="IPR009091">
    <property type="entry name" value="RCC1/BLIP-II"/>
</dbReference>
<comment type="caution">
    <text evidence="5">The sequence shown here is derived from an EMBL/GenBank/DDBJ whole genome shotgun (WGS) entry which is preliminary data.</text>
</comment>
<sequence>MVIFIIGTSPKIGALIALLPQKGQVMAQPGLLYAWGNGLLGTLGHADTSQTAVVQVVEGLRDHAVTQVVCSDVHTLALTSDGKVYSWGVGSEGQLGHGNVLSSHLPAPITALHGHRVVAIACGAKHSAALTAQGLLFTWGDNKHGQLGHGNFWHAHTPTAVVGLSAKATHVSCGRYHTACVLEDHQVYAWGAGGAGQLGLEGTQDVPTPTPIAALAGQRIKWVGCFAEHTMALSDAAEAHVAGAWAQGDDQAALRQKVNELEVKLQREVLRAEAAESKLQQAKATYVEEERHVTRLQRSNEALQAERADLYMKMQNLEAQLSVVSTDKDHLDKELSALISVPTKLEEISSQGVRQIACGSGHVLVLCDTGDVYSWGSGREGQLGLGKLQSYTTPQLVWGMMRKGVRQIGAGSQHSAALTFNGHLYTWGASTQGQLGHGNRRTQPLPKLVDSLDNECRERSTTVRLVGCGASHSVAVLGNGDLFIWGRPDFGRLGHTRKEMSSTPVLVDALWRRELADGEEDRKAALSKVEIGELLEQNLNVHDILRYFPDIESDPEAALYLSKAVAIDLQKKNQALQNALEQAHAEKATALQRFMADQEKAFEEKEQQGLEELLLRKQSLESQEPSVETHEKSLFYQTQLSIRLAQELHQLATSIEKVEDSRIDRLSQARANQKAAPEKMLRLELEQLKQSHLDKEGEMRAAKLHATSAQRELEEAQQQLSNIRVEIRKHERHGFRASIERTHKLIASISALSQRLSEAAIENIDPSKSAKVTSTAGLRRLVEVANADIDRICTQAAEFASDEHVDVVVRQQLATLIFDNAEMRKQLNSYTEGILLQAVETVSNNRTSFLKNGLAIMQQQVDAATQDVNL</sequence>
<dbReference type="PROSITE" id="PS50012">
    <property type="entry name" value="RCC1_3"/>
    <property type="match status" value="7"/>
</dbReference>
<dbReference type="Pfam" id="PF25390">
    <property type="entry name" value="WD40_RLD"/>
    <property type="match status" value="1"/>
</dbReference>
<evidence type="ECO:0000256" key="1">
    <source>
        <dbReference type="ARBA" id="ARBA00022737"/>
    </source>
</evidence>
<feature type="coiled-coil region" evidence="3">
    <location>
        <begin position="566"/>
        <end position="623"/>
    </location>
</feature>
<keyword evidence="3" id="KW-0175">Coiled coil</keyword>
<feature type="repeat" description="RCC1" evidence="2">
    <location>
        <begin position="30"/>
        <end position="81"/>
    </location>
</feature>
<feature type="domain" description="RCC1-like" evidence="4">
    <location>
        <begin position="28"/>
        <end position="248"/>
    </location>
</feature>
<keyword evidence="1" id="KW-0677">Repeat</keyword>
<feature type="repeat" description="RCC1" evidence="2">
    <location>
        <begin position="480"/>
        <end position="528"/>
    </location>
</feature>
<accession>A0AB34IDR3</accession>
<evidence type="ECO:0000313" key="6">
    <source>
        <dbReference type="Proteomes" id="UP001515480"/>
    </source>
</evidence>
<proteinExistence type="predicted"/>
<dbReference type="Pfam" id="PF00415">
    <property type="entry name" value="RCC1"/>
    <property type="match status" value="2"/>
</dbReference>